<accession>A0ABU5T359</accession>
<evidence type="ECO:0000313" key="2">
    <source>
        <dbReference type="Proteomes" id="UP001304769"/>
    </source>
</evidence>
<keyword evidence="2" id="KW-1185">Reference proteome</keyword>
<proteinExistence type="predicted"/>
<organism evidence="1 2">
    <name type="scientific">Sinomonas terricola</name>
    <dbReference type="NCBI Taxonomy" id="3110330"/>
    <lineage>
        <taxon>Bacteria</taxon>
        <taxon>Bacillati</taxon>
        <taxon>Actinomycetota</taxon>
        <taxon>Actinomycetes</taxon>
        <taxon>Micrococcales</taxon>
        <taxon>Micrococcaceae</taxon>
        <taxon>Sinomonas</taxon>
    </lineage>
</organism>
<dbReference type="Proteomes" id="UP001304769">
    <property type="component" value="Unassembled WGS sequence"/>
</dbReference>
<dbReference type="EMBL" id="JAYGGQ010000001">
    <property type="protein sequence ID" value="MEA5453591.1"/>
    <property type="molecule type" value="Genomic_DNA"/>
</dbReference>
<sequence>MTTTTETIETVDLSPTRIVRSMEFVSIHDSRVRTMVPFGHDVTRRLGPEGLTELVFDRNYVALEEEGDTLAQAGHRPWCAYPDHDPELLCGGFEEFTNGDGGKDGVPAAVMVQIVGGHDKPDAVDVWLEGEPTAQGAVRLSMRAVFELERTLSEIRRRHDYFDGVAR</sequence>
<comment type="caution">
    <text evidence="1">The sequence shown here is derived from an EMBL/GenBank/DDBJ whole genome shotgun (WGS) entry which is preliminary data.</text>
</comment>
<name>A0ABU5T359_9MICC</name>
<reference evidence="1 2" key="1">
    <citation type="submission" date="2023-12" db="EMBL/GenBank/DDBJ databases">
        <title>Sinomonas terricola sp. nov, isolated from litchi orchard soil in Guangdong, PR China.</title>
        <authorList>
            <person name="Jiaxin W."/>
            <person name="Yang Z."/>
            <person name="Honghui Z."/>
        </authorList>
    </citation>
    <scope>NUCLEOTIDE SEQUENCE [LARGE SCALE GENOMIC DNA]</scope>
    <source>
        <strain evidence="1 2">JGH33</strain>
    </source>
</reference>
<protein>
    <submittedName>
        <fullName evidence="1">Uncharacterized protein</fullName>
    </submittedName>
</protein>
<dbReference type="RefSeq" id="WP_323277344.1">
    <property type="nucleotide sequence ID" value="NZ_JAYGGQ010000001.1"/>
</dbReference>
<evidence type="ECO:0000313" key="1">
    <source>
        <dbReference type="EMBL" id="MEA5453591.1"/>
    </source>
</evidence>
<gene>
    <name evidence="1" type="ORF">SPF06_02540</name>
</gene>